<protein>
    <submittedName>
        <fullName evidence="9">Nicotinamide mononucleotide transporter PnuC</fullName>
    </submittedName>
</protein>
<evidence type="ECO:0000313" key="10">
    <source>
        <dbReference type="Proteomes" id="UP000321026"/>
    </source>
</evidence>
<dbReference type="NCBIfam" id="TIGR01528">
    <property type="entry name" value="NMN_trans_PnuC"/>
    <property type="match status" value="1"/>
</dbReference>
<evidence type="ECO:0000256" key="7">
    <source>
        <dbReference type="ARBA" id="ARBA00023136"/>
    </source>
</evidence>
<keyword evidence="7 8" id="KW-0472">Membrane</keyword>
<keyword evidence="5 8" id="KW-0812">Transmembrane</keyword>
<evidence type="ECO:0000256" key="2">
    <source>
        <dbReference type="ARBA" id="ARBA00006669"/>
    </source>
</evidence>
<proteinExistence type="inferred from homology"/>
<feature type="transmembrane region" description="Helical" evidence="8">
    <location>
        <begin position="189"/>
        <end position="208"/>
    </location>
</feature>
<evidence type="ECO:0000256" key="1">
    <source>
        <dbReference type="ARBA" id="ARBA00004651"/>
    </source>
</evidence>
<evidence type="ECO:0000256" key="3">
    <source>
        <dbReference type="ARBA" id="ARBA00022448"/>
    </source>
</evidence>
<evidence type="ECO:0000256" key="8">
    <source>
        <dbReference type="SAM" id="Phobius"/>
    </source>
</evidence>
<comment type="subcellular location">
    <subcellularLocation>
        <location evidence="1">Cell membrane</location>
        <topology evidence="1">Multi-pass membrane protein</topology>
    </subcellularLocation>
</comment>
<keyword evidence="3" id="KW-0813">Transport</keyword>
<accession>A0A5C7JAH1</accession>
<dbReference type="GO" id="GO:0005886">
    <property type="term" value="C:plasma membrane"/>
    <property type="evidence" value="ECO:0007669"/>
    <property type="project" value="UniProtKB-SubCell"/>
</dbReference>
<dbReference type="PANTHER" id="PTHR36122">
    <property type="entry name" value="NICOTINAMIDE RIBOSIDE TRANSPORTER PNUC"/>
    <property type="match status" value="1"/>
</dbReference>
<dbReference type="PANTHER" id="PTHR36122:SF2">
    <property type="entry name" value="NICOTINAMIDE RIBOSIDE TRANSPORTER PNUC"/>
    <property type="match status" value="1"/>
</dbReference>
<dbReference type="InterPro" id="IPR006419">
    <property type="entry name" value="NMN_transpt_PnuC"/>
</dbReference>
<evidence type="ECO:0000256" key="5">
    <source>
        <dbReference type="ARBA" id="ARBA00022692"/>
    </source>
</evidence>
<feature type="transmembrane region" description="Helical" evidence="8">
    <location>
        <begin position="7"/>
        <end position="28"/>
    </location>
</feature>
<organism evidence="9 10">
    <name type="scientific">Candidatus Dojkabacteria bacterium</name>
    <dbReference type="NCBI Taxonomy" id="2099670"/>
    <lineage>
        <taxon>Bacteria</taxon>
        <taxon>Candidatus Dojkabacteria</taxon>
    </lineage>
</organism>
<dbReference type="Pfam" id="PF04973">
    <property type="entry name" value="NMN_transporter"/>
    <property type="match status" value="1"/>
</dbReference>
<sequence length="219" mass="25042">MIKTKYYIIESLIIATVITAGLTIATQIFTELPINYFELFAVFFSFACTWLCTRQVRFNYVFGVISTILLSITFWQANLLGSMALNLYLIPTVIYGWFIWGADSHPKPVEHVKLKTIPLYAIFTGLTWLGALGLIKFFGGEMAMLDGWLLVGSVFAQFLLDRKKIETWIIWISVNIVSVYVYFEAGLYLLAAQFALFLINAFIGYYQWNKTVKQQEVSA</sequence>
<feature type="transmembrane region" description="Helical" evidence="8">
    <location>
        <begin position="114"/>
        <end position="137"/>
    </location>
</feature>
<reference evidence="9 10" key="1">
    <citation type="submission" date="2018-09" db="EMBL/GenBank/DDBJ databases">
        <title>Metagenome Assembled Genomes from an Advanced Water Purification Facility.</title>
        <authorList>
            <person name="Stamps B.W."/>
            <person name="Spear J.R."/>
        </authorList>
    </citation>
    <scope>NUCLEOTIDE SEQUENCE [LARGE SCALE GENOMIC DNA]</scope>
    <source>
        <strain evidence="9">Bin_63_2</strain>
    </source>
</reference>
<keyword evidence="6 8" id="KW-1133">Transmembrane helix</keyword>
<evidence type="ECO:0000256" key="6">
    <source>
        <dbReference type="ARBA" id="ARBA00022989"/>
    </source>
</evidence>
<comment type="caution">
    <text evidence="9">The sequence shown here is derived from an EMBL/GenBank/DDBJ whole genome shotgun (WGS) entry which is preliminary data.</text>
</comment>
<name>A0A5C7JAH1_9BACT</name>
<feature type="transmembrane region" description="Helical" evidence="8">
    <location>
        <begin position="83"/>
        <end position="102"/>
    </location>
</feature>
<dbReference type="Proteomes" id="UP000321026">
    <property type="component" value="Unassembled WGS sequence"/>
</dbReference>
<feature type="transmembrane region" description="Helical" evidence="8">
    <location>
        <begin position="34"/>
        <end position="53"/>
    </location>
</feature>
<dbReference type="AlphaFoldDB" id="A0A5C7JAH1"/>
<dbReference type="GO" id="GO:0034257">
    <property type="term" value="F:nicotinamide riboside transmembrane transporter activity"/>
    <property type="evidence" value="ECO:0007669"/>
    <property type="project" value="InterPro"/>
</dbReference>
<dbReference type="EMBL" id="SSDS01000012">
    <property type="protein sequence ID" value="TXG78541.1"/>
    <property type="molecule type" value="Genomic_DNA"/>
</dbReference>
<keyword evidence="4" id="KW-1003">Cell membrane</keyword>
<evidence type="ECO:0000256" key="4">
    <source>
        <dbReference type="ARBA" id="ARBA00022475"/>
    </source>
</evidence>
<feature type="transmembrane region" description="Helical" evidence="8">
    <location>
        <begin position="60"/>
        <end position="77"/>
    </location>
</feature>
<evidence type="ECO:0000313" key="9">
    <source>
        <dbReference type="EMBL" id="TXG78541.1"/>
    </source>
</evidence>
<gene>
    <name evidence="9" type="ORF">E6Q11_00825</name>
</gene>
<comment type="similarity">
    <text evidence="2">Belongs to the nicotinamide ribonucleoside (NR) uptake permease (TC 4.B.1) family.</text>
</comment>